<dbReference type="PIRSF" id="PIRSF001586">
    <property type="entry name" value="FGAM_synth_I"/>
    <property type="match status" value="1"/>
</dbReference>
<dbReference type="PROSITE" id="PS51273">
    <property type="entry name" value="GATASE_TYPE_1"/>
    <property type="match status" value="1"/>
</dbReference>
<evidence type="ECO:0000256" key="1">
    <source>
        <dbReference type="ARBA" id="ARBA00022490"/>
    </source>
</evidence>
<dbReference type="NCBIfam" id="TIGR01737">
    <property type="entry name" value="FGAM_synth_I"/>
    <property type="match status" value="1"/>
</dbReference>
<name>T0Z7N8_9ZZZZ</name>
<evidence type="ECO:0000256" key="7">
    <source>
        <dbReference type="ARBA" id="ARBA00022962"/>
    </source>
</evidence>
<gene>
    <name evidence="8" type="ORF">B1B_19678</name>
</gene>
<dbReference type="SUPFAM" id="SSF52317">
    <property type="entry name" value="Class I glutamine amidotransferase-like"/>
    <property type="match status" value="1"/>
</dbReference>
<keyword evidence="6" id="KW-0067">ATP-binding</keyword>
<evidence type="ECO:0000256" key="6">
    <source>
        <dbReference type="ARBA" id="ARBA00022840"/>
    </source>
</evidence>
<keyword evidence="7" id="KW-0315">Glutamine amidotransferase</keyword>
<proteinExistence type="inferred from homology"/>
<dbReference type="EC" id="6.3.5.3" evidence="8"/>
<dbReference type="GO" id="GO:0005524">
    <property type="term" value="F:ATP binding"/>
    <property type="evidence" value="ECO:0007669"/>
    <property type="project" value="UniProtKB-KW"/>
</dbReference>
<reference evidence="8" key="1">
    <citation type="submission" date="2013-08" db="EMBL/GenBank/DDBJ databases">
        <authorList>
            <person name="Mendez C."/>
            <person name="Richter M."/>
            <person name="Ferrer M."/>
            <person name="Sanchez J."/>
        </authorList>
    </citation>
    <scope>NUCLEOTIDE SEQUENCE</scope>
</reference>
<keyword evidence="1" id="KW-0963">Cytoplasm</keyword>
<evidence type="ECO:0000256" key="5">
    <source>
        <dbReference type="ARBA" id="ARBA00022801"/>
    </source>
</evidence>
<dbReference type="PANTHER" id="PTHR47552">
    <property type="entry name" value="PHOSPHORIBOSYLFORMYLGLYCINAMIDINE SYNTHASE SUBUNIT PURQ"/>
    <property type="match status" value="1"/>
</dbReference>
<dbReference type="EMBL" id="AUZY01013227">
    <property type="protein sequence ID" value="EQD25800.1"/>
    <property type="molecule type" value="Genomic_DNA"/>
</dbReference>
<dbReference type="Pfam" id="PF13507">
    <property type="entry name" value="GATase_5"/>
    <property type="match status" value="1"/>
</dbReference>
<protein>
    <submittedName>
        <fullName evidence="8">Phosphoribosylformylglycinamidine synthase I</fullName>
        <ecNumber evidence="8">6.3.5.3</ecNumber>
    </submittedName>
</protein>
<keyword evidence="4" id="KW-0658">Purine biosynthesis</keyword>
<dbReference type="InterPro" id="IPR029062">
    <property type="entry name" value="Class_I_gatase-like"/>
</dbReference>
<sequence length="278" mass="30209">MTDGKLPLAILQIEGTNCDEELFRALATLGADPEMVHLKQFEGRDVSRDERRRLGDYRALFLPGGFSAGDYVRAGAVLGARLRGVLGRDLEDFLRSGNLVGGICNGFQALVEIGLLPGRPGGFQVGSPQAALNTNDSDRFECRPTFCRWDGGTFPPLRNSLSPGTVWEIPSAHGEGKLILSGEANATLPELEENGQVLFRWVGPDGQRAGYPWNPNGSVGDVAGITNREGNVFGLMPHPERTFRTRQSFGGRRTEPRDGLGDGGRFLSAIVSYLQRRP</sequence>
<dbReference type="Gene3D" id="3.40.50.880">
    <property type="match status" value="1"/>
</dbReference>
<evidence type="ECO:0000256" key="4">
    <source>
        <dbReference type="ARBA" id="ARBA00022755"/>
    </source>
</evidence>
<keyword evidence="3" id="KW-0547">Nucleotide-binding</keyword>
<evidence type="ECO:0000256" key="3">
    <source>
        <dbReference type="ARBA" id="ARBA00022741"/>
    </source>
</evidence>
<dbReference type="AlphaFoldDB" id="T0Z7N8"/>
<dbReference type="SMART" id="SM01211">
    <property type="entry name" value="GATase_5"/>
    <property type="match status" value="1"/>
</dbReference>
<keyword evidence="2 8" id="KW-0436">Ligase</keyword>
<keyword evidence="5" id="KW-0378">Hydrolase</keyword>
<dbReference type="HAMAP" id="MF_00421">
    <property type="entry name" value="PurQ"/>
    <property type="match status" value="1"/>
</dbReference>
<dbReference type="PANTHER" id="PTHR47552:SF1">
    <property type="entry name" value="PHOSPHORIBOSYLFORMYLGLYCINAMIDINE SYNTHASE SUBUNIT PURQ"/>
    <property type="match status" value="1"/>
</dbReference>
<accession>T0Z7N8</accession>
<comment type="caution">
    <text evidence="8">The sequence shown here is derived from an EMBL/GenBank/DDBJ whole genome shotgun (WGS) entry which is preliminary data.</text>
</comment>
<dbReference type="InterPro" id="IPR010075">
    <property type="entry name" value="PRibForGlyAmidine_synth_PurQ"/>
</dbReference>
<evidence type="ECO:0000313" key="8">
    <source>
        <dbReference type="EMBL" id="EQD25800.1"/>
    </source>
</evidence>
<evidence type="ECO:0000256" key="2">
    <source>
        <dbReference type="ARBA" id="ARBA00022598"/>
    </source>
</evidence>
<organism evidence="8">
    <name type="scientific">mine drainage metagenome</name>
    <dbReference type="NCBI Taxonomy" id="410659"/>
    <lineage>
        <taxon>unclassified sequences</taxon>
        <taxon>metagenomes</taxon>
        <taxon>ecological metagenomes</taxon>
    </lineage>
</organism>
<dbReference type="GO" id="GO:0006189">
    <property type="term" value="P:'de novo' IMP biosynthetic process"/>
    <property type="evidence" value="ECO:0007669"/>
    <property type="project" value="InterPro"/>
</dbReference>
<reference evidence="8" key="2">
    <citation type="journal article" date="2014" name="ISME J.">
        <title>Microbial stratification in low pH oxic and suboxic macroscopic growths along an acid mine drainage.</title>
        <authorList>
            <person name="Mendez-Garcia C."/>
            <person name="Mesa V."/>
            <person name="Sprenger R.R."/>
            <person name="Richter M."/>
            <person name="Diez M.S."/>
            <person name="Solano J."/>
            <person name="Bargiela R."/>
            <person name="Golyshina O.V."/>
            <person name="Manteca A."/>
            <person name="Ramos J.L."/>
            <person name="Gallego J.R."/>
            <person name="Llorente I."/>
            <person name="Martins Dos Santos V.A."/>
            <person name="Jensen O.N."/>
            <person name="Pelaez A.I."/>
            <person name="Sanchez J."/>
            <person name="Ferrer M."/>
        </authorList>
    </citation>
    <scope>NUCLEOTIDE SEQUENCE</scope>
</reference>
<dbReference type="GO" id="GO:0004642">
    <property type="term" value="F:phosphoribosylformylglycinamidine synthase activity"/>
    <property type="evidence" value="ECO:0007669"/>
    <property type="project" value="UniProtKB-EC"/>
</dbReference>
<dbReference type="GO" id="GO:0016787">
    <property type="term" value="F:hydrolase activity"/>
    <property type="evidence" value="ECO:0007669"/>
    <property type="project" value="UniProtKB-KW"/>
</dbReference>